<dbReference type="EMBL" id="KN818299">
    <property type="protein sequence ID" value="KIL60438.1"/>
    <property type="molecule type" value="Genomic_DNA"/>
</dbReference>
<reference evidence="2 3" key="1">
    <citation type="submission" date="2014-04" db="EMBL/GenBank/DDBJ databases">
        <title>Evolutionary Origins and Diversification of the Mycorrhizal Mutualists.</title>
        <authorList>
            <consortium name="DOE Joint Genome Institute"/>
            <consortium name="Mycorrhizal Genomics Consortium"/>
            <person name="Kohler A."/>
            <person name="Kuo A."/>
            <person name="Nagy L.G."/>
            <person name="Floudas D."/>
            <person name="Copeland A."/>
            <person name="Barry K.W."/>
            <person name="Cichocki N."/>
            <person name="Veneault-Fourrey C."/>
            <person name="LaButti K."/>
            <person name="Lindquist E.A."/>
            <person name="Lipzen A."/>
            <person name="Lundell T."/>
            <person name="Morin E."/>
            <person name="Murat C."/>
            <person name="Riley R."/>
            <person name="Ohm R."/>
            <person name="Sun H."/>
            <person name="Tunlid A."/>
            <person name="Henrissat B."/>
            <person name="Grigoriev I.V."/>
            <person name="Hibbett D.S."/>
            <person name="Martin F."/>
        </authorList>
    </citation>
    <scope>NUCLEOTIDE SEQUENCE [LARGE SCALE GENOMIC DNA]</scope>
    <source>
        <strain evidence="2 3">Koide BX008</strain>
    </source>
</reference>
<dbReference type="Gene3D" id="3.30.565.10">
    <property type="entry name" value="Histidine kinase-like ATPase, C-terminal domain"/>
    <property type="match status" value="1"/>
</dbReference>
<protein>
    <recommendedName>
        <fullName evidence="1">Sacsin/Nov domain-containing protein</fullName>
    </recommendedName>
</protein>
<dbReference type="PANTHER" id="PTHR15600">
    <property type="entry name" value="SACSIN"/>
    <property type="match status" value="1"/>
</dbReference>
<name>A0A0C2WVS6_AMAMK</name>
<organism evidence="2 3">
    <name type="scientific">Amanita muscaria (strain Koide BX008)</name>
    <dbReference type="NCBI Taxonomy" id="946122"/>
    <lineage>
        <taxon>Eukaryota</taxon>
        <taxon>Fungi</taxon>
        <taxon>Dikarya</taxon>
        <taxon>Basidiomycota</taxon>
        <taxon>Agaricomycotina</taxon>
        <taxon>Agaricomycetes</taxon>
        <taxon>Agaricomycetidae</taxon>
        <taxon>Agaricales</taxon>
        <taxon>Pluteineae</taxon>
        <taxon>Amanitaceae</taxon>
        <taxon>Amanita</taxon>
    </lineage>
</organism>
<gene>
    <name evidence="2" type="ORF">M378DRAFT_46493</name>
</gene>
<keyword evidence="3" id="KW-1185">Reference proteome</keyword>
<dbReference type="InParanoid" id="A0A0C2WVS6"/>
<dbReference type="OrthoDB" id="1262810at2759"/>
<dbReference type="SUPFAM" id="SSF55874">
    <property type="entry name" value="ATPase domain of HSP90 chaperone/DNA topoisomerase II/histidine kinase"/>
    <property type="match status" value="1"/>
</dbReference>
<evidence type="ECO:0000259" key="1">
    <source>
        <dbReference type="Pfam" id="PF25794"/>
    </source>
</evidence>
<evidence type="ECO:0000313" key="2">
    <source>
        <dbReference type="EMBL" id="KIL60438.1"/>
    </source>
</evidence>
<dbReference type="STRING" id="946122.A0A0C2WVS6"/>
<dbReference type="AlphaFoldDB" id="A0A0C2WVS6"/>
<dbReference type="InterPro" id="IPR052972">
    <property type="entry name" value="Sacsin_chaperone_reg"/>
</dbReference>
<accession>A0A0C2WVS6</accession>
<dbReference type="Proteomes" id="UP000054549">
    <property type="component" value="Unassembled WGS sequence"/>
</dbReference>
<feature type="domain" description="Sacsin/Nov" evidence="1">
    <location>
        <begin position="13"/>
        <end position="169"/>
    </location>
</feature>
<dbReference type="GO" id="GO:0030544">
    <property type="term" value="F:Hsp70 protein binding"/>
    <property type="evidence" value="ECO:0007669"/>
    <property type="project" value="TreeGrafter"/>
</dbReference>
<dbReference type="PANTHER" id="PTHR15600:SF42">
    <property type="entry name" value="SACSIN"/>
    <property type="match status" value="1"/>
</dbReference>
<proteinExistence type="predicted"/>
<dbReference type="HOGENOM" id="CLU_080878_0_0_1"/>
<dbReference type="Pfam" id="PF25794">
    <property type="entry name" value="SACS"/>
    <property type="match status" value="1"/>
</dbReference>
<sequence length="172" mass="19267">MSLSFGERVSPVAAIQAILHDYPYSASILRELLQNSDDAGATKQIFVLDKGVQPALMAYNDSEFQEADWEAIQSIHECSKRADTSKIGKYGVGFRACYHITDQPQILSGSSFAVLDPLHSNGDKIEYDKFKTGEYRKDFDFFSRFVSTMFNPTSFTGTAIRLPLRSTRSELS</sequence>
<dbReference type="NCBIfam" id="NF047352">
    <property type="entry name" value="P_loop_sacsin"/>
    <property type="match status" value="1"/>
</dbReference>
<evidence type="ECO:0000313" key="3">
    <source>
        <dbReference type="Proteomes" id="UP000054549"/>
    </source>
</evidence>
<feature type="non-terminal residue" evidence="2">
    <location>
        <position position="172"/>
    </location>
</feature>
<dbReference type="InterPro" id="IPR036890">
    <property type="entry name" value="HATPase_C_sf"/>
</dbReference>
<dbReference type="InterPro" id="IPR058210">
    <property type="entry name" value="SACS/Nov_dom"/>
</dbReference>